<protein>
    <recommendedName>
        <fullName evidence="2">DUF1800 domain-containing protein</fullName>
    </recommendedName>
</protein>
<dbReference type="InterPro" id="IPR014917">
    <property type="entry name" value="DUF1800"/>
</dbReference>
<evidence type="ECO:0008006" key="2">
    <source>
        <dbReference type="Google" id="ProtNLM"/>
    </source>
</evidence>
<evidence type="ECO:0000313" key="1">
    <source>
        <dbReference type="EMBL" id="ACY25451.1"/>
    </source>
</evidence>
<accession>E0X6P5</accession>
<reference evidence="1" key="1">
    <citation type="submission" date="2009-08" db="EMBL/GenBank/DDBJ databases">
        <title>Screening for novel FADH2-dependent halogenase genes in the metagenomes of marine sponge associated microbial consortia.</title>
        <authorList>
            <person name="Scheuermayer M."/>
            <person name="Fieseler L."/>
            <person name="Bayer K."/>
            <person name="Hentschel U."/>
        </authorList>
    </citation>
    <scope>NUCLEOTIDE SEQUENCE</scope>
</reference>
<sequence>MSDDQRALVAHLMRRVGAGVTPDELDRLAERPYEDLVEDLINPPQAADQDDDLVFRYFPALANSDTPWPWSGRWIYWMVNSDSPLREKIALFWHHVFATAWFKSEHGPSVPMHIQMFRDHGLDNMRVLLGALSRDPAMIFWLDNVESVKGAPNENYGRELLELFSMGVGNYTEDDIKAAAYSFTGWTFEQPIPLYPHGGYRSHFVYREEQHDDSEKTFLGQTGRWNGDDIIDIIVQQPATGRFIGRHLYNFFVEDEPGVSAWSVTEPGNPEAVDELASAFAESNGDIRAVMRVLLNASWFKEAVYKRVKCPAEWVAGAYKLSGRLSVPQPEMWNLHMTMGAMGQSLMDPPSVEGWHTGKEWIDGGTLMERINFAAKLVSDPSTPGVQQVIEKLEATGERSPEALVDVALDFAGPLDVSEATRDALLEAASAGGEIDLSSDEGREAAGERTAQALRLVLASPEYQFA</sequence>
<dbReference type="Pfam" id="PF08811">
    <property type="entry name" value="DUF1800"/>
    <property type="match status" value="1"/>
</dbReference>
<organism evidence="1">
    <name type="scientific">uncultured microorganism</name>
    <dbReference type="NCBI Taxonomy" id="358574"/>
    <lineage>
        <taxon>unclassified sequences</taxon>
        <taxon>environmental samples</taxon>
    </lineage>
</organism>
<name>E0X6P5_9ZZZZ</name>
<dbReference type="EMBL" id="GQ844926">
    <property type="protein sequence ID" value="ACY25451.1"/>
    <property type="molecule type" value="Genomic_DNA"/>
</dbReference>
<dbReference type="AlphaFoldDB" id="E0X6P5"/>
<proteinExistence type="predicted"/>